<gene>
    <name evidence="1" type="primary">pph87</name>
</gene>
<dbReference type="EMBL" id="AJ870974">
    <property type="protein sequence ID" value="CAI36128.1"/>
    <property type="molecule type" value="Genomic_DNA"/>
</dbReference>
<evidence type="ECO:0000313" key="1">
    <source>
        <dbReference type="EMBL" id="CAI36128.1"/>
    </source>
</evidence>
<dbReference type="AlphaFoldDB" id="Q4LBH0"/>
<sequence>MYFKFHYRPPLIAHQHKAALGRYSDIPTPVSALSACPEFIPNIPSFFHVATQRARIQRTPSSEHTPRAEQKYLPRCKPHLQCAAPLPPDLLRPKSRLIEPLLIS</sequence>
<organism evidence="1">
    <name type="scientific">Pseudomonas savastanoi pv. phaseolicola</name>
    <name type="common">Pseudomonas syringae pv. phaseolicola</name>
    <dbReference type="NCBI Taxonomy" id="319"/>
    <lineage>
        <taxon>Bacteria</taxon>
        <taxon>Pseudomonadati</taxon>
        <taxon>Pseudomonadota</taxon>
        <taxon>Gammaproteobacteria</taxon>
        <taxon>Pseudomonadales</taxon>
        <taxon>Pseudomonadaceae</taxon>
        <taxon>Pseudomonas</taxon>
    </lineage>
</organism>
<name>Q4LBH0_PSESH</name>
<reference evidence="1" key="1">
    <citation type="journal article" date="2005" name="Curr. Biol.">
        <title>Exposure to host resistance mechanisms drives evolution of bacterial virulence in plants.</title>
        <authorList>
            <person name="Pitman A.R."/>
            <person name="Jackson R.W."/>
            <person name="Mansfield J.W."/>
            <person name="Kaitell V."/>
            <person name="Thwaites R."/>
            <person name="Arnold D.L."/>
        </authorList>
    </citation>
    <scope>NUCLEOTIDE SEQUENCE</scope>
    <source>
        <strain evidence="1">1302A</strain>
    </source>
</reference>
<protein>
    <submittedName>
        <fullName evidence="1">Uncharacterized protein pph87</fullName>
    </submittedName>
</protein>
<accession>Q4LBH0</accession>
<proteinExistence type="predicted"/>